<feature type="non-terminal residue" evidence="2">
    <location>
        <position position="745"/>
    </location>
</feature>
<accession>A0A0C3L9U7</accession>
<dbReference type="PANTHER" id="PTHR15600:SF42">
    <property type="entry name" value="SACSIN"/>
    <property type="match status" value="1"/>
</dbReference>
<dbReference type="STRING" id="1051891.A0A0C3L9U7"/>
<dbReference type="PANTHER" id="PTHR15600">
    <property type="entry name" value="SACSIN"/>
    <property type="match status" value="1"/>
</dbReference>
<dbReference type="SUPFAM" id="SSF55874">
    <property type="entry name" value="ATPase domain of HSP90 chaperone/DNA topoisomerase II/histidine kinase"/>
    <property type="match status" value="1"/>
</dbReference>
<proteinExistence type="predicted"/>
<protein>
    <recommendedName>
        <fullName evidence="1">Sacsin/Nov domain-containing protein</fullName>
    </recommendedName>
</protein>
<feature type="non-terminal residue" evidence="2">
    <location>
        <position position="1"/>
    </location>
</feature>
<dbReference type="GO" id="GO:0030544">
    <property type="term" value="F:Hsp70 protein binding"/>
    <property type="evidence" value="ECO:0007669"/>
    <property type="project" value="TreeGrafter"/>
</dbReference>
<dbReference type="AlphaFoldDB" id="A0A0C3L9U7"/>
<evidence type="ECO:0000313" key="3">
    <source>
        <dbReference type="Proteomes" id="UP000054248"/>
    </source>
</evidence>
<evidence type="ECO:0000313" key="2">
    <source>
        <dbReference type="EMBL" id="KIO18247.1"/>
    </source>
</evidence>
<dbReference type="OrthoDB" id="1262810at2759"/>
<dbReference type="InterPro" id="IPR036890">
    <property type="entry name" value="HATPase_C_sf"/>
</dbReference>
<dbReference type="InterPro" id="IPR058210">
    <property type="entry name" value="SACS/Nov_dom"/>
</dbReference>
<dbReference type="EMBL" id="KN823301">
    <property type="protein sequence ID" value="KIO18247.1"/>
    <property type="molecule type" value="Genomic_DNA"/>
</dbReference>
<dbReference type="InterPro" id="IPR052972">
    <property type="entry name" value="Sacsin_chaperone_reg"/>
</dbReference>
<organism evidence="2 3">
    <name type="scientific">Tulasnella calospora MUT 4182</name>
    <dbReference type="NCBI Taxonomy" id="1051891"/>
    <lineage>
        <taxon>Eukaryota</taxon>
        <taxon>Fungi</taxon>
        <taxon>Dikarya</taxon>
        <taxon>Basidiomycota</taxon>
        <taxon>Agaricomycotina</taxon>
        <taxon>Agaricomycetes</taxon>
        <taxon>Cantharellales</taxon>
        <taxon>Tulasnellaceae</taxon>
        <taxon>Tulasnella</taxon>
    </lineage>
</organism>
<reference evidence="3" key="2">
    <citation type="submission" date="2015-01" db="EMBL/GenBank/DDBJ databases">
        <title>Evolutionary Origins and Diversification of the Mycorrhizal Mutualists.</title>
        <authorList>
            <consortium name="DOE Joint Genome Institute"/>
            <consortium name="Mycorrhizal Genomics Consortium"/>
            <person name="Kohler A."/>
            <person name="Kuo A."/>
            <person name="Nagy L.G."/>
            <person name="Floudas D."/>
            <person name="Copeland A."/>
            <person name="Barry K.W."/>
            <person name="Cichocki N."/>
            <person name="Veneault-Fourrey C."/>
            <person name="LaButti K."/>
            <person name="Lindquist E.A."/>
            <person name="Lipzen A."/>
            <person name="Lundell T."/>
            <person name="Morin E."/>
            <person name="Murat C."/>
            <person name="Riley R."/>
            <person name="Ohm R."/>
            <person name="Sun H."/>
            <person name="Tunlid A."/>
            <person name="Henrissat B."/>
            <person name="Grigoriev I.V."/>
            <person name="Hibbett D.S."/>
            <person name="Martin F."/>
        </authorList>
    </citation>
    <scope>NUCLEOTIDE SEQUENCE [LARGE SCALE GENOMIC DNA]</scope>
    <source>
        <strain evidence="3">MUT 4182</strain>
    </source>
</reference>
<sequence length="745" mass="82752">VIPNIRDTPFVDHSQGRTLHTALEESSVEGEIAVLQRAISPEAWGQQDQVTGLLAGIVERLIRCLNEVNGTTRDRIGELAIVDVGGRVGRLNPKQVVDPNSELARLFDAEDEVLPIGEFAREGPGTYIHELRGYGMLRNALTAVTITERVTNIADPTRSMKDREEKASRLLKLIDSYVRGTSLSTDVIAVLRNSAWIPIGQTFYRPSDCWDSRFSDAYLCDMVLPRIAFVIESSHLREYLDWTRMPLDVVKKQLRAVLDANPNRSNMSRMEDSDRVEALLKELASLFRDGRLSQDRIASVVEVLGDADWVPISRGQRVQARRSTLEQIYLGSKFHQVSASVIQVTGMQELLGLMGILKRPSLESLYSALQEISNELAEPGIVHHTRDSLIRGSISILEETCRSRDGPQFDIQQLFIPTELSTLALAPSVLFNDMRDSPLSPQPGLFFAHASLSPALAYTIGLRKISEEEFARYEDDIDSFQIGEDLTARIQGVLTEYAIDHSSNEWIANADDARARSFTFLIDEAKFGGKRVLGGLTEFHSGPALVIHNDGVFSEKDFQGLGNIGRGGKAGDMDSIGRFGLGALSFYHFTELPLVISGDHLLLLDPSQRYLPRSRADTRRTGIRISLSICAMRYPDQLKPLEGLFGFRAADGHYNGTIFRFPLRTASQAAESKLSKNSFSAVGASEVVNRFYAYASQSLFFTKSVDKVSAMRRDSEDLSLHSIWSVTASRKSFPDAPECSMPTTL</sequence>
<dbReference type="Proteomes" id="UP000054248">
    <property type="component" value="Unassembled WGS sequence"/>
</dbReference>
<gene>
    <name evidence="2" type="ORF">M407DRAFT_32080</name>
</gene>
<name>A0A0C3L9U7_9AGAM</name>
<keyword evidence="3" id="KW-1185">Reference proteome</keyword>
<evidence type="ECO:0000259" key="1">
    <source>
        <dbReference type="Pfam" id="PF25794"/>
    </source>
</evidence>
<reference evidence="2 3" key="1">
    <citation type="submission" date="2014-04" db="EMBL/GenBank/DDBJ databases">
        <authorList>
            <consortium name="DOE Joint Genome Institute"/>
            <person name="Kuo A."/>
            <person name="Girlanda M."/>
            <person name="Perotto S."/>
            <person name="Kohler A."/>
            <person name="Nagy L.G."/>
            <person name="Floudas D."/>
            <person name="Copeland A."/>
            <person name="Barry K.W."/>
            <person name="Cichocki N."/>
            <person name="Veneault-Fourrey C."/>
            <person name="LaButti K."/>
            <person name="Lindquist E.A."/>
            <person name="Lipzen A."/>
            <person name="Lundell T."/>
            <person name="Morin E."/>
            <person name="Murat C."/>
            <person name="Sun H."/>
            <person name="Tunlid A."/>
            <person name="Henrissat B."/>
            <person name="Grigoriev I.V."/>
            <person name="Hibbett D.S."/>
            <person name="Martin F."/>
            <person name="Nordberg H.P."/>
            <person name="Cantor M.N."/>
            <person name="Hua S.X."/>
        </authorList>
    </citation>
    <scope>NUCLEOTIDE SEQUENCE [LARGE SCALE GENOMIC DNA]</scope>
    <source>
        <strain evidence="2 3">MUT 4182</strain>
    </source>
</reference>
<dbReference type="Pfam" id="PF25794">
    <property type="entry name" value="SACS"/>
    <property type="match status" value="1"/>
</dbReference>
<dbReference type="HOGENOM" id="CLU_411954_0_0_1"/>
<dbReference type="NCBIfam" id="NF047352">
    <property type="entry name" value="P_loop_sacsin"/>
    <property type="match status" value="1"/>
</dbReference>
<feature type="domain" description="Sacsin/Nov" evidence="1">
    <location>
        <begin position="484"/>
        <end position="715"/>
    </location>
</feature>